<organism evidence="1">
    <name type="scientific">marine sediment metagenome</name>
    <dbReference type="NCBI Taxonomy" id="412755"/>
    <lineage>
        <taxon>unclassified sequences</taxon>
        <taxon>metagenomes</taxon>
        <taxon>ecological metagenomes</taxon>
    </lineage>
</organism>
<proteinExistence type="predicted"/>
<gene>
    <name evidence="1" type="ORF">S12H4_27315</name>
</gene>
<reference evidence="1" key="1">
    <citation type="journal article" date="2014" name="Front. Microbiol.">
        <title>High frequency of phylogenetically diverse reductive dehalogenase-homologous genes in deep subseafloor sedimentary metagenomes.</title>
        <authorList>
            <person name="Kawai M."/>
            <person name="Futagami T."/>
            <person name="Toyoda A."/>
            <person name="Takaki Y."/>
            <person name="Nishi S."/>
            <person name="Hori S."/>
            <person name="Arai W."/>
            <person name="Tsubouchi T."/>
            <person name="Morono Y."/>
            <person name="Uchiyama I."/>
            <person name="Ito T."/>
            <person name="Fujiyama A."/>
            <person name="Inagaki F."/>
            <person name="Takami H."/>
        </authorList>
    </citation>
    <scope>NUCLEOTIDE SEQUENCE</scope>
    <source>
        <strain evidence="1">Expedition CK06-06</strain>
    </source>
</reference>
<evidence type="ECO:0000313" key="1">
    <source>
        <dbReference type="EMBL" id="GAI96481.1"/>
    </source>
</evidence>
<comment type="caution">
    <text evidence="1">The sequence shown here is derived from an EMBL/GenBank/DDBJ whole genome shotgun (WGS) entry which is preliminary data.</text>
</comment>
<accession>X1TYR1</accession>
<dbReference type="AlphaFoldDB" id="X1TYR1"/>
<protein>
    <submittedName>
        <fullName evidence="1">Uncharacterized protein</fullName>
    </submittedName>
</protein>
<name>X1TYR1_9ZZZZ</name>
<sequence length="68" mass="7692">MKNIGPEEPIEQTITPETRDKALEMLRSRQCNALREVEKLLGWESSMAMGDSLGLNIIIENSLGYQEL</sequence>
<dbReference type="EMBL" id="BARW01015585">
    <property type="protein sequence ID" value="GAI96481.1"/>
    <property type="molecule type" value="Genomic_DNA"/>
</dbReference>